<accession>A0ABC9BRN9</accession>
<keyword evidence="5" id="KW-0539">Nucleus</keyword>
<dbReference type="PANTHER" id="PTHR31194:SF202">
    <property type="entry name" value="ETHYLENE-RESPONSIVE TRANSCRIPTION FACTOR ERF070"/>
    <property type="match status" value="1"/>
</dbReference>
<organism evidence="8 9">
    <name type="scientific">Urochloa decumbens</name>
    <dbReference type="NCBI Taxonomy" id="240449"/>
    <lineage>
        <taxon>Eukaryota</taxon>
        <taxon>Viridiplantae</taxon>
        <taxon>Streptophyta</taxon>
        <taxon>Embryophyta</taxon>
        <taxon>Tracheophyta</taxon>
        <taxon>Spermatophyta</taxon>
        <taxon>Magnoliopsida</taxon>
        <taxon>Liliopsida</taxon>
        <taxon>Poales</taxon>
        <taxon>Poaceae</taxon>
        <taxon>PACMAD clade</taxon>
        <taxon>Panicoideae</taxon>
        <taxon>Panicodae</taxon>
        <taxon>Paniceae</taxon>
        <taxon>Melinidinae</taxon>
        <taxon>Urochloa</taxon>
    </lineage>
</organism>
<dbReference type="InterPro" id="IPR001471">
    <property type="entry name" value="AP2/ERF_dom"/>
</dbReference>
<reference evidence="8 9" key="2">
    <citation type="submission" date="2024-10" db="EMBL/GenBank/DDBJ databases">
        <authorList>
            <person name="Ryan C."/>
        </authorList>
    </citation>
    <scope>NUCLEOTIDE SEQUENCE [LARGE SCALE GENOMIC DNA]</scope>
</reference>
<evidence type="ECO:0000256" key="4">
    <source>
        <dbReference type="ARBA" id="ARBA00023163"/>
    </source>
</evidence>
<dbReference type="InterPro" id="IPR050913">
    <property type="entry name" value="AP2/ERF_ERF"/>
</dbReference>
<dbReference type="SMART" id="SM00380">
    <property type="entry name" value="AP2"/>
    <property type="match status" value="1"/>
</dbReference>
<feature type="region of interest" description="Disordered" evidence="6">
    <location>
        <begin position="142"/>
        <end position="169"/>
    </location>
</feature>
<dbReference type="Proteomes" id="UP001497457">
    <property type="component" value="Chromosome 27b"/>
</dbReference>
<dbReference type="Gene3D" id="3.30.730.10">
    <property type="entry name" value="AP2/ERF domain"/>
    <property type="match status" value="1"/>
</dbReference>
<reference evidence="9" key="1">
    <citation type="submission" date="2024-06" db="EMBL/GenBank/DDBJ databases">
        <authorList>
            <person name="Ryan C."/>
        </authorList>
    </citation>
    <scope>NUCLEOTIDE SEQUENCE [LARGE SCALE GENOMIC DNA]</scope>
</reference>
<feature type="domain" description="AP2/ERF" evidence="7">
    <location>
        <begin position="92"/>
        <end position="151"/>
    </location>
</feature>
<comment type="subcellular location">
    <subcellularLocation>
        <location evidence="1">Nucleus</location>
    </subcellularLocation>
</comment>
<protein>
    <recommendedName>
        <fullName evidence="7">AP2/ERF domain-containing protein</fullName>
    </recommendedName>
</protein>
<feature type="region of interest" description="Disordered" evidence="6">
    <location>
        <begin position="1"/>
        <end position="30"/>
    </location>
</feature>
<gene>
    <name evidence="8" type="ORF">URODEC1_LOCUS68183</name>
</gene>
<keyword evidence="4" id="KW-0804">Transcription</keyword>
<dbReference type="PANTHER" id="PTHR31194">
    <property type="entry name" value="SHN SHINE , DNA BINDING / TRANSCRIPTION FACTOR"/>
    <property type="match status" value="1"/>
</dbReference>
<dbReference type="SUPFAM" id="SSF54171">
    <property type="entry name" value="DNA-binding domain"/>
    <property type="match status" value="1"/>
</dbReference>
<evidence type="ECO:0000256" key="5">
    <source>
        <dbReference type="ARBA" id="ARBA00023242"/>
    </source>
</evidence>
<evidence type="ECO:0000313" key="8">
    <source>
        <dbReference type="EMBL" id="CAL5006742.1"/>
    </source>
</evidence>
<evidence type="ECO:0000256" key="1">
    <source>
        <dbReference type="ARBA" id="ARBA00004123"/>
    </source>
</evidence>
<proteinExistence type="predicted"/>
<name>A0ABC9BRN9_9POAL</name>
<dbReference type="PROSITE" id="PS51032">
    <property type="entry name" value="AP2_ERF"/>
    <property type="match status" value="1"/>
</dbReference>
<keyword evidence="3" id="KW-0238">DNA-binding</keyword>
<evidence type="ECO:0000256" key="3">
    <source>
        <dbReference type="ARBA" id="ARBA00023125"/>
    </source>
</evidence>
<keyword evidence="2" id="KW-0805">Transcription regulation</keyword>
<evidence type="ECO:0000313" key="9">
    <source>
        <dbReference type="Proteomes" id="UP001497457"/>
    </source>
</evidence>
<dbReference type="GO" id="GO:0003677">
    <property type="term" value="F:DNA binding"/>
    <property type="evidence" value="ECO:0007669"/>
    <property type="project" value="UniProtKB-KW"/>
</dbReference>
<sequence>MDAQRIRVFFSDPDATDSDSGDDPTSAGSCAATKSAAAGKTQILILHGNSAMAKKNPAGFGCGRAPATIGSPAAASIGKRAAVMSSDAPARRHRGVYERQPGRWAVEFRSHRLKVRHWVGTFATEAAAKAAYDAFEREFLSSPSPRCGRLPPPPASDGNGGGVRRAPRPPAVDKRQIVLALAAAAIPAAARMRRPACAVAAPCVSSSTSAGATAASCVLSSASASPPPPALFEDAARSQPSIHSFWADDPDDLVGLADLSHLPLPFSRGASMEFDPADLELFDNGFL</sequence>
<keyword evidence="9" id="KW-1185">Reference proteome</keyword>
<evidence type="ECO:0000259" key="7">
    <source>
        <dbReference type="PROSITE" id="PS51032"/>
    </source>
</evidence>
<dbReference type="InterPro" id="IPR016177">
    <property type="entry name" value="DNA-bd_dom_sf"/>
</dbReference>
<dbReference type="EMBL" id="OZ075137">
    <property type="protein sequence ID" value="CAL5006742.1"/>
    <property type="molecule type" value="Genomic_DNA"/>
</dbReference>
<dbReference type="AlphaFoldDB" id="A0ABC9BRN9"/>
<dbReference type="GO" id="GO:0005634">
    <property type="term" value="C:nucleus"/>
    <property type="evidence" value="ECO:0007669"/>
    <property type="project" value="UniProtKB-SubCell"/>
</dbReference>
<dbReference type="InterPro" id="IPR036955">
    <property type="entry name" value="AP2/ERF_dom_sf"/>
</dbReference>
<evidence type="ECO:0000256" key="6">
    <source>
        <dbReference type="SAM" id="MobiDB-lite"/>
    </source>
</evidence>
<evidence type="ECO:0000256" key="2">
    <source>
        <dbReference type="ARBA" id="ARBA00023015"/>
    </source>
</evidence>